<name>A0A0D8Y1I1_DICVI</name>
<evidence type="ECO:0000313" key="2">
    <source>
        <dbReference type="Proteomes" id="UP000053766"/>
    </source>
</evidence>
<gene>
    <name evidence="1" type="ORF">DICVIV_03128</name>
</gene>
<evidence type="ECO:0008006" key="3">
    <source>
        <dbReference type="Google" id="ProtNLM"/>
    </source>
</evidence>
<keyword evidence="2" id="KW-1185">Reference proteome</keyword>
<dbReference type="OrthoDB" id="10252740at2759"/>
<sequence>MISPTYNIIVVLLSSVRPNESGVLTWRLDQRLQFYRPATVEAISIVIFDRAIRDDQANSFYDVLTRAGRSRGMIVKNAGVIVNHLSSELESEIEDYFRRHAGKVSIIMFVTKDKKDIVHDFIKLLESKHKVVTQHVCKATVLSCIETRGGAKV</sequence>
<accession>A0A0D8Y1I1</accession>
<dbReference type="Proteomes" id="UP000053766">
    <property type="component" value="Unassembled WGS sequence"/>
</dbReference>
<dbReference type="STRING" id="29172.A0A0D8Y1I1"/>
<dbReference type="Gene3D" id="3.40.50.2300">
    <property type="match status" value="1"/>
</dbReference>
<evidence type="ECO:0000313" key="1">
    <source>
        <dbReference type="EMBL" id="KJH50688.1"/>
    </source>
</evidence>
<dbReference type="EMBL" id="KN716199">
    <property type="protein sequence ID" value="KJH50688.1"/>
    <property type="molecule type" value="Genomic_DNA"/>
</dbReference>
<dbReference type="AlphaFoldDB" id="A0A0D8Y1I1"/>
<protein>
    <recommendedName>
        <fullName evidence="3">Piwi domain-containing protein</fullName>
    </recommendedName>
</protein>
<organism evidence="1 2">
    <name type="scientific">Dictyocaulus viviparus</name>
    <name type="common">Bovine lungworm</name>
    <dbReference type="NCBI Taxonomy" id="29172"/>
    <lineage>
        <taxon>Eukaryota</taxon>
        <taxon>Metazoa</taxon>
        <taxon>Ecdysozoa</taxon>
        <taxon>Nematoda</taxon>
        <taxon>Chromadorea</taxon>
        <taxon>Rhabditida</taxon>
        <taxon>Rhabditina</taxon>
        <taxon>Rhabditomorpha</taxon>
        <taxon>Strongyloidea</taxon>
        <taxon>Metastrongylidae</taxon>
        <taxon>Dictyocaulus</taxon>
    </lineage>
</organism>
<reference evidence="2" key="2">
    <citation type="journal article" date="2016" name="Sci. Rep.">
        <title>Dictyocaulus viviparus genome, variome and transcriptome elucidate lungworm biology and support future intervention.</title>
        <authorList>
            <person name="McNulty S.N."/>
            <person name="Strube C."/>
            <person name="Rosa B.A."/>
            <person name="Martin J.C."/>
            <person name="Tyagi R."/>
            <person name="Choi Y.J."/>
            <person name="Wang Q."/>
            <person name="Hallsworth Pepin K."/>
            <person name="Zhang X."/>
            <person name="Ozersky P."/>
            <person name="Wilson R.K."/>
            <person name="Sternberg P.W."/>
            <person name="Gasser R.B."/>
            <person name="Mitreva M."/>
        </authorList>
    </citation>
    <scope>NUCLEOTIDE SEQUENCE [LARGE SCALE GENOMIC DNA]</scope>
    <source>
        <strain evidence="2">HannoverDv2000</strain>
    </source>
</reference>
<reference evidence="1 2" key="1">
    <citation type="submission" date="2013-11" db="EMBL/GenBank/DDBJ databases">
        <title>Draft genome of the bovine lungworm Dictyocaulus viviparus.</title>
        <authorList>
            <person name="Mitreva M."/>
        </authorList>
    </citation>
    <scope>NUCLEOTIDE SEQUENCE [LARGE SCALE GENOMIC DNA]</scope>
    <source>
        <strain evidence="1 2">HannoverDv2000</strain>
    </source>
</reference>
<proteinExistence type="predicted"/>